<dbReference type="OrthoDB" id="9791837at2"/>
<dbReference type="PATRIC" id="fig|45658.8.peg.1373"/>
<feature type="domain" description="Methyltransferase type 11" evidence="1">
    <location>
        <begin position="43"/>
        <end position="138"/>
    </location>
</feature>
<evidence type="ECO:0000313" key="2">
    <source>
        <dbReference type="EMBL" id="ODS11116.1"/>
    </source>
</evidence>
<comment type="caution">
    <text evidence="2">The sequence shown here is derived from an EMBL/GenBank/DDBJ whole genome shotgun (WGS) entry which is preliminary data.</text>
</comment>
<dbReference type="Pfam" id="PF08241">
    <property type="entry name" value="Methyltransf_11"/>
    <property type="match status" value="1"/>
</dbReference>
<name>A0A1E3WMY4_9VIBR</name>
<dbReference type="Proteomes" id="UP000095131">
    <property type="component" value="Unassembled WGS sequence"/>
</dbReference>
<dbReference type="PANTHER" id="PTHR43861">
    <property type="entry name" value="TRANS-ACONITATE 2-METHYLTRANSFERASE-RELATED"/>
    <property type="match status" value="1"/>
</dbReference>
<evidence type="ECO:0000313" key="3">
    <source>
        <dbReference type="Proteomes" id="UP000095131"/>
    </source>
</evidence>
<dbReference type="GO" id="GO:0008757">
    <property type="term" value="F:S-adenosylmethionine-dependent methyltransferase activity"/>
    <property type="evidence" value="ECO:0007669"/>
    <property type="project" value="InterPro"/>
</dbReference>
<dbReference type="RefSeq" id="WP_069446481.1">
    <property type="nucleotide sequence ID" value="NZ_MDCJ01000002.1"/>
</dbReference>
<evidence type="ECO:0000259" key="1">
    <source>
        <dbReference type="Pfam" id="PF08241"/>
    </source>
</evidence>
<dbReference type="InterPro" id="IPR029063">
    <property type="entry name" value="SAM-dependent_MTases_sf"/>
</dbReference>
<protein>
    <recommendedName>
        <fullName evidence="1">Methyltransferase type 11 domain-containing protein</fullName>
    </recommendedName>
</protein>
<proteinExistence type="predicted"/>
<organism evidence="2 3">
    <name type="scientific">Vibrio scophthalmi</name>
    <dbReference type="NCBI Taxonomy" id="45658"/>
    <lineage>
        <taxon>Bacteria</taxon>
        <taxon>Pseudomonadati</taxon>
        <taxon>Pseudomonadota</taxon>
        <taxon>Gammaproteobacteria</taxon>
        <taxon>Vibrionales</taxon>
        <taxon>Vibrionaceae</taxon>
        <taxon>Vibrio</taxon>
    </lineage>
</organism>
<gene>
    <name evidence="2" type="ORF">VSF3289_01381</name>
</gene>
<dbReference type="SUPFAM" id="SSF53335">
    <property type="entry name" value="S-adenosyl-L-methionine-dependent methyltransferases"/>
    <property type="match status" value="1"/>
</dbReference>
<dbReference type="AlphaFoldDB" id="A0A1E3WMY4"/>
<reference evidence="2 3" key="1">
    <citation type="submission" date="2016-08" db="EMBL/GenBank/DDBJ databases">
        <title>Genome sequencing of Vibrio scophthalmi strain FP3289, an isolated from Paralichthys olivaceus.</title>
        <authorList>
            <person name="Han H.-J."/>
        </authorList>
    </citation>
    <scope>NUCLEOTIDE SEQUENCE [LARGE SCALE GENOMIC DNA]</scope>
    <source>
        <strain evidence="2 3">FP3289</strain>
    </source>
</reference>
<dbReference type="Gene3D" id="3.40.50.150">
    <property type="entry name" value="Vaccinia Virus protein VP39"/>
    <property type="match status" value="1"/>
</dbReference>
<accession>A0A1E3WMY4</accession>
<dbReference type="EMBL" id="MDCJ01000002">
    <property type="protein sequence ID" value="ODS11116.1"/>
    <property type="molecule type" value="Genomic_DNA"/>
</dbReference>
<sequence length="232" mass="26186">MSDLYAKHAVKYDQVIQENIYNAMYDFYTMKNLIGDVTGLDIVDIGCGSGVYAQYFLEQKAGEITCIDYSAEMIKLVEEKLGERVSAYASDVSQGIAMVETNSADLVVSALMLHYIEDLNLLFADINRVLKSGGRFVFSTHHPFPDLASSLTGNYFQREKIKDTWDTVGEPVEVQFYRRSLTEFAQALRNHGFMISEISEGEVAPQAKDLCEKTYRYLTTQPNFLFVSAVKV</sequence>
<dbReference type="InterPro" id="IPR013216">
    <property type="entry name" value="Methyltransf_11"/>
</dbReference>
<dbReference type="CDD" id="cd02440">
    <property type="entry name" value="AdoMet_MTases"/>
    <property type="match status" value="1"/>
</dbReference>